<dbReference type="InterPro" id="IPR011990">
    <property type="entry name" value="TPR-like_helical_dom_sf"/>
</dbReference>
<dbReference type="Pfam" id="PF13041">
    <property type="entry name" value="PPR_2"/>
    <property type="match status" value="2"/>
</dbReference>
<dbReference type="InterPro" id="IPR046960">
    <property type="entry name" value="PPR_At4g14850-like_plant"/>
</dbReference>
<dbReference type="Gene3D" id="1.25.40.10">
    <property type="entry name" value="Tetratricopeptide repeat domain"/>
    <property type="match status" value="4"/>
</dbReference>
<dbReference type="PANTHER" id="PTHR47926:SF448">
    <property type="entry name" value="PENTACOTRIPEPTIDE-REPEAT REGION OF PRORP DOMAIN-CONTAINING PROTEIN"/>
    <property type="match status" value="1"/>
</dbReference>
<sequence>MSARKLAQLPHLSISPIIHNSISYRPLNSWAHSNSPFLPKPPSVLATDLIRSYFEKGLVIEARKLFDEMPERDVVAWSAMISGYTSCSLHTKAWAMFSEMLRDGETVQPNHFTFSSVLKACKSMNSLRCGVLVHGLALKNGVIGSLYVANTLMDMYATCCDCMGRACAVFEDIRVKNSVSWTTLITGYTHRGDGHGGLHVFRQMLVEEAELNPFNISIAIRACASIGSQPYGEQIHSTVIKNGFESSIPVMNSILDMYSRCTCLNSADRCFRTMKEKDIITWNTIIAGYEKSNPQEALNIYLTLHLENLSPNRYTFTSVLAAAANVAVLRAGEQIHEGVVKRGLVDDLGVANALIDMYAKCGSILSSCKIFDRMHVKNIVSWTSMMIGYGSHGHGPEAVNLFDRMVEAGVRPDRIVFVAVLNACSHTGLVDEGLKYFETMVSNYGITPDQEIYGCVVDLLGRAGRVEEAYELIQGMPFMADESVWGAFLGACKAHKVSGLGRLATGRFLEMKPSVTGMYLALGIYAADGKWGDFARMRKMLRGTGSKKEAGRSWIEVKNEICSFVAGDKLGEHIEWVYQAVDMLALHIKETGCDDDDDLRCLVCD</sequence>
<gene>
    <name evidence="3" type="ORF">CASFOL_035590</name>
</gene>
<dbReference type="FunFam" id="1.25.40.10:FF:000344">
    <property type="entry name" value="Pentatricopeptide repeat-containing protein"/>
    <property type="match status" value="1"/>
</dbReference>
<dbReference type="InterPro" id="IPR046848">
    <property type="entry name" value="E_motif"/>
</dbReference>
<dbReference type="PROSITE" id="PS51375">
    <property type="entry name" value="PPR"/>
    <property type="match status" value="3"/>
</dbReference>
<dbReference type="EMBL" id="JAVIJP010000066">
    <property type="protein sequence ID" value="KAL3620678.1"/>
    <property type="molecule type" value="Genomic_DNA"/>
</dbReference>
<comment type="caution">
    <text evidence="3">The sequence shown here is derived from an EMBL/GenBank/DDBJ whole genome shotgun (WGS) entry which is preliminary data.</text>
</comment>
<organism evidence="3 4">
    <name type="scientific">Castilleja foliolosa</name>
    <dbReference type="NCBI Taxonomy" id="1961234"/>
    <lineage>
        <taxon>Eukaryota</taxon>
        <taxon>Viridiplantae</taxon>
        <taxon>Streptophyta</taxon>
        <taxon>Embryophyta</taxon>
        <taxon>Tracheophyta</taxon>
        <taxon>Spermatophyta</taxon>
        <taxon>Magnoliopsida</taxon>
        <taxon>eudicotyledons</taxon>
        <taxon>Gunneridae</taxon>
        <taxon>Pentapetalae</taxon>
        <taxon>asterids</taxon>
        <taxon>lamiids</taxon>
        <taxon>Lamiales</taxon>
        <taxon>Orobanchaceae</taxon>
        <taxon>Pedicularideae</taxon>
        <taxon>Castillejinae</taxon>
        <taxon>Castilleja</taxon>
    </lineage>
</organism>
<feature type="repeat" description="PPR" evidence="2">
    <location>
        <begin position="177"/>
        <end position="211"/>
    </location>
</feature>
<accession>A0ABD3BT93</accession>
<keyword evidence="1" id="KW-0677">Repeat</keyword>
<dbReference type="FunFam" id="1.25.40.10:FF:000073">
    <property type="entry name" value="Pentatricopeptide repeat-containing protein chloroplastic"/>
    <property type="match status" value="1"/>
</dbReference>
<dbReference type="NCBIfam" id="TIGR00756">
    <property type="entry name" value="PPR"/>
    <property type="match status" value="5"/>
</dbReference>
<evidence type="ECO:0000313" key="4">
    <source>
        <dbReference type="Proteomes" id="UP001632038"/>
    </source>
</evidence>
<dbReference type="GO" id="GO:0016070">
    <property type="term" value="P:RNA metabolic process"/>
    <property type="evidence" value="ECO:0007669"/>
    <property type="project" value="UniProtKB-ARBA"/>
</dbReference>
<dbReference type="Pfam" id="PF20431">
    <property type="entry name" value="E_motif"/>
    <property type="match status" value="1"/>
</dbReference>
<evidence type="ECO:0008006" key="5">
    <source>
        <dbReference type="Google" id="ProtNLM"/>
    </source>
</evidence>
<evidence type="ECO:0000256" key="2">
    <source>
        <dbReference type="PROSITE-ProRule" id="PRU00708"/>
    </source>
</evidence>
<evidence type="ECO:0000256" key="1">
    <source>
        <dbReference type="ARBA" id="ARBA00022737"/>
    </source>
</evidence>
<dbReference type="FunFam" id="1.25.40.10:FF:000090">
    <property type="entry name" value="Pentatricopeptide repeat-containing protein, chloroplastic"/>
    <property type="match status" value="1"/>
</dbReference>
<name>A0ABD3BT93_9LAMI</name>
<feature type="repeat" description="PPR" evidence="2">
    <location>
        <begin position="73"/>
        <end position="107"/>
    </location>
</feature>
<dbReference type="PANTHER" id="PTHR47926">
    <property type="entry name" value="PENTATRICOPEPTIDE REPEAT-CONTAINING PROTEIN"/>
    <property type="match status" value="1"/>
</dbReference>
<dbReference type="InterPro" id="IPR002885">
    <property type="entry name" value="PPR_rpt"/>
</dbReference>
<feature type="repeat" description="PPR" evidence="2">
    <location>
        <begin position="378"/>
        <end position="412"/>
    </location>
</feature>
<protein>
    <recommendedName>
        <fullName evidence="5">Pentatricopeptide repeat-containing protein</fullName>
    </recommendedName>
</protein>
<dbReference type="GO" id="GO:0003729">
    <property type="term" value="F:mRNA binding"/>
    <property type="evidence" value="ECO:0007669"/>
    <property type="project" value="UniProtKB-ARBA"/>
</dbReference>
<evidence type="ECO:0000313" key="3">
    <source>
        <dbReference type="EMBL" id="KAL3620678.1"/>
    </source>
</evidence>
<dbReference type="AlphaFoldDB" id="A0ABD3BT93"/>
<dbReference type="Proteomes" id="UP001632038">
    <property type="component" value="Unassembled WGS sequence"/>
</dbReference>
<proteinExistence type="predicted"/>
<reference evidence="4" key="1">
    <citation type="journal article" date="2024" name="IScience">
        <title>Strigolactones Initiate the Formation of Haustorium-like Structures in Castilleja.</title>
        <authorList>
            <person name="Buerger M."/>
            <person name="Peterson D."/>
            <person name="Chory J."/>
        </authorList>
    </citation>
    <scope>NUCLEOTIDE SEQUENCE [LARGE SCALE GENOMIC DNA]</scope>
</reference>
<dbReference type="Pfam" id="PF01535">
    <property type="entry name" value="PPR"/>
    <property type="match status" value="3"/>
</dbReference>
<keyword evidence="4" id="KW-1185">Reference proteome</keyword>